<dbReference type="RefSeq" id="WP_068957148.1">
    <property type="nucleotide sequence ID" value="NZ_LGLV01000016.1"/>
</dbReference>
<dbReference type="PATRIC" id="fig|1612624.7.peg.2398"/>
<dbReference type="Pfam" id="PF00583">
    <property type="entry name" value="Acetyltransf_1"/>
    <property type="match status" value="1"/>
</dbReference>
<dbReference type="STRING" id="1612624.ADU59_23545"/>
<dbReference type="Proteomes" id="UP000093111">
    <property type="component" value="Unassembled WGS sequence"/>
</dbReference>
<keyword evidence="2" id="KW-0012">Acyltransferase</keyword>
<comment type="caution">
    <text evidence="4">The sequence shown here is derived from an EMBL/GenBank/DDBJ whole genome shotgun (WGS) entry which is preliminary data.</text>
</comment>
<keyword evidence="1 4" id="KW-0808">Transferase</keyword>
<evidence type="ECO:0000256" key="2">
    <source>
        <dbReference type="ARBA" id="ARBA00023315"/>
    </source>
</evidence>
<name>A0A1C7NVP5_9HYPH</name>
<evidence type="ECO:0000256" key="1">
    <source>
        <dbReference type="ARBA" id="ARBA00022679"/>
    </source>
</evidence>
<dbReference type="CDD" id="cd04301">
    <property type="entry name" value="NAT_SF"/>
    <property type="match status" value="1"/>
</dbReference>
<sequence>MGKTHRRRSSHLSFLLQADPFPPNDVLNALWVSAWGADVLRDFSGILSRSLAHVGAYDGGRLVGFVNVAWDGGVHAFLLDTCVDPQWRRQGIATRLVNEAERLARNRGAQWLHVDYEPHLEGFYRACGFRSTQAGLIDLRRSAAVPIR</sequence>
<dbReference type="InterPro" id="IPR050832">
    <property type="entry name" value="Bact_Acetyltransf"/>
</dbReference>
<proteinExistence type="predicted"/>
<dbReference type="SUPFAM" id="SSF55729">
    <property type="entry name" value="Acyl-CoA N-acyltransferases (Nat)"/>
    <property type="match status" value="1"/>
</dbReference>
<dbReference type="EMBL" id="LGLV01000016">
    <property type="protein sequence ID" value="OBZ93063.1"/>
    <property type="molecule type" value="Genomic_DNA"/>
</dbReference>
<gene>
    <name evidence="4" type="ORF">ADU59_23545</name>
</gene>
<dbReference type="GO" id="GO:0016747">
    <property type="term" value="F:acyltransferase activity, transferring groups other than amino-acyl groups"/>
    <property type="evidence" value="ECO:0007669"/>
    <property type="project" value="InterPro"/>
</dbReference>
<reference evidence="4 5" key="1">
    <citation type="journal article" date="2016" name="Syst. Appl. Microbiol.">
        <title>Pararhizobium polonicum sp. nov. isolated from tumors on stone fruit rootstocks.</title>
        <authorList>
            <person name="Pulawska J."/>
            <person name="Kuzmanovic N."/>
            <person name="Willems A."/>
            <person name="Pothier J.F."/>
        </authorList>
    </citation>
    <scope>NUCLEOTIDE SEQUENCE [LARGE SCALE GENOMIC DNA]</scope>
    <source>
        <strain evidence="4 5">F5.1</strain>
    </source>
</reference>
<accession>A0A1C7NVP5</accession>
<dbReference type="PANTHER" id="PTHR43877">
    <property type="entry name" value="AMINOALKYLPHOSPHONATE N-ACETYLTRANSFERASE-RELATED-RELATED"/>
    <property type="match status" value="1"/>
</dbReference>
<evidence type="ECO:0000313" key="5">
    <source>
        <dbReference type="Proteomes" id="UP000093111"/>
    </source>
</evidence>
<dbReference type="Gene3D" id="3.40.630.30">
    <property type="match status" value="1"/>
</dbReference>
<dbReference type="InterPro" id="IPR016181">
    <property type="entry name" value="Acyl_CoA_acyltransferase"/>
</dbReference>
<keyword evidence="5" id="KW-1185">Reference proteome</keyword>
<dbReference type="PROSITE" id="PS51186">
    <property type="entry name" value="GNAT"/>
    <property type="match status" value="1"/>
</dbReference>
<protein>
    <submittedName>
        <fullName evidence="4">Acetyltransferase</fullName>
    </submittedName>
</protein>
<dbReference type="AlphaFoldDB" id="A0A1C7NVP5"/>
<dbReference type="OrthoDB" id="4549080at2"/>
<feature type="domain" description="N-acetyltransferase" evidence="3">
    <location>
        <begin position="10"/>
        <end position="148"/>
    </location>
</feature>
<evidence type="ECO:0000313" key="4">
    <source>
        <dbReference type="EMBL" id="OBZ93063.1"/>
    </source>
</evidence>
<organism evidence="4 5">
    <name type="scientific">Pararhizobium polonicum</name>
    <dbReference type="NCBI Taxonomy" id="1612624"/>
    <lineage>
        <taxon>Bacteria</taxon>
        <taxon>Pseudomonadati</taxon>
        <taxon>Pseudomonadota</taxon>
        <taxon>Alphaproteobacteria</taxon>
        <taxon>Hyphomicrobiales</taxon>
        <taxon>Rhizobiaceae</taxon>
        <taxon>Rhizobium/Agrobacterium group</taxon>
        <taxon>Pararhizobium</taxon>
    </lineage>
</organism>
<evidence type="ECO:0000259" key="3">
    <source>
        <dbReference type="PROSITE" id="PS51186"/>
    </source>
</evidence>
<dbReference type="InterPro" id="IPR000182">
    <property type="entry name" value="GNAT_dom"/>
</dbReference>